<dbReference type="Proteomes" id="UP000483261">
    <property type="component" value="Unassembled WGS sequence"/>
</dbReference>
<evidence type="ECO:0000313" key="3">
    <source>
        <dbReference type="Proteomes" id="UP000483261"/>
    </source>
</evidence>
<protein>
    <submittedName>
        <fullName evidence="2">Uncharacterized protein</fullName>
    </submittedName>
</protein>
<accession>A0A6M1R880</accession>
<proteinExistence type="predicted"/>
<evidence type="ECO:0000313" key="2">
    <source>
        <dbReference type="EMBL" id="NGN94871.1"/>
    </source>
</evidence>
<feature type="transmembrane region" description="Helical" evidence="1">
    <location>
        <begin position="142"/>
        <end position="161"/>
    </location>
</feature>
<feature type="transmembrane region" description="Helical" evidence="1">
    <location>
        <begin position="77"/>
        <end position="98"/>
    </location>
</feature>
<feature type="transmembrane region" description="Helical" evidence="1">
    <location>
        <begin position="110"/>
        <end position="130"/>
    </location>
</feature>
<keyword evidence="3" id="KW-1185">Reference proteome</keyword>
<gene>
    <name evidence="2" type="ORF">G5C66_19280</name>
</gene>
<feature type="transmembrane region" description="Helical" evidence="1">
    <location>
        <begin position="182"/>
        <end position="200"/>
    </location>
</feature>
<name>A0A6M1R880_9ACTN</name>
<comment type="caution">
    <text evidence="2">The sequence shown here is derived from an EMBL/GenBank/DDBJ whole genome shotgun (WGS) entry which is preliminary data.</text>
</comment>
<dbReference type="RefSeq" id="WP_165112562.1">
    <property type="nucleotide sequence ID" value="NZ_JAALAA010000018.1"/>
</dbReference>
<dbReference type="EMBL" id="JAALAA010000018">
    <property type="protein sequence ID" value="NGN94871.1"/>
    <property type="molecule type" value="Genomic_DNA"/>
</dbReference>
<dbReference type="AlphaFoldDB" id="A0A6M1R880"/>
<keyword evidence="1" id="KW-0472">Membrane</keyword>
<sequence length="310" mass="34028">MATPPRDGPDATADGSVGLSRLGRIAAEIIAPTSLLTAVFFYFGWSHAYWFFDYFGVNSTLLGLTTQDYLMRAVDGLFVPITVAAVFGLTAVWVPTMLPERLHARIRDRIAPIATPAAAGVGLLLVVNGLSRILWRTPLNQSLAVAPLCLAAGVLLLWYAAHRRRAVRPGPTPEPRDHWKPWTEWSAVFAIVALSLFWAANDYAAAVGTTRAQEFVQNISGHPKVIVYSASRLNLDQVGVRELSCPGAEAAFGFRYDGLVLVLYAGDQYVLLPERWTPERGRAIVLPRTDGLRLEFVPSSSREIRPTRSC</sequence>
<keyword evidence="1" id="KW-0812">Transmembrane</keyword>
<keyword evidence="1" id="KW-1133">Transmembrane helix</keyword>
<reference evidence="2 3" key="1">
    <citation type="submission" date="2020-02" db="EMBL/GenBank/DDBJ databases">
        <title>Whole-genome analyses of novel actinobacteria.</title>
        <authorList>
            <person name="Sahin N."/>
        </authorList>
    </citation>
    <scope>NUCLEOTIDE SEQUENCE [LARGE SCALE GENOMIC DNA]</scope>
    <source>
        <strain evidence="2 3">KC13</strain>
    </source>
</reference>
<feature type="transmembrane region" description="Helical" evidence="1">
    <location>
        <begin position="29"/>
        <end position="52"/>
    </location>
</feature>
<organism evidence="2 3">
    <name type="scientific">Nocardioides turkmenicus</name>
    <dbReference type="NCBI Taxonomy" id="2711220"/>
    <lineage>
        <taxon>Bacteria</taxon>
        <taxon>Bacillati</taxon>
        <taxon>Actinomycetota</taxon>
        <taxon>Actinomycetes</taxon>
        <taxon>Propionibacteriales</taxon>
        <taxon>Nocardioidaceae</taxon>
        <taxon>Nocardioides</taxon>
    </lineage>
</organism>
<evidence type="ECO:0000256" key="1">
    <source>
        <dbReference type="SAM" id="Phobius"/>
    </source>
</evidence>